<dbReference type="GO" id="GO:0016020">
    <property type="term" value="C:membrane"/>
    <property type="evidence" value="ECO:0007669"/>
    <property type="project" value="UniProtKB-SubCell"/>
</dbReference>
<evidence type="ECO:0000256" key="7">
    <source>
        <dbReference type="ARBA" id="ARBA00023170"/>
    </source>
</evidence>
<dbReference type="SMART" id="SM00918">
    <property type="entry name" value="Lig_chan-Glu_bd"/>
    <property type="match status" value="1"/>
</dbReference>
<dbReference type="Pfam" id="PF10613">
    <property type="entry name" value="Lig_chan-Glu_bd"/>
    <property type="match status" value="1"/>
</dbReference>
<sequence length="246" mass="27157">MEGLLIYKYKRIATLNTVLSSSNANTIILVLCSPEQILDIFTMLRTDGLNLYSGKWFLITDSIDYHYDLVSGLGGLIREGTQVTLINTDLSGKRKIYMARVSNDGLVRMVYKGSWKAHISLTSSHTLMKTLAERTNDYSNMNGRLLTIACNNVQPFLVLGEEINGYLEAKSGYEVKMLQTLSRVLNFTYRVKTPPDGSYGNILPNGSATGLIGMVARGEANFALSVLTVTDVGKYPQMSDTCGEIL</sequence>
<keyword evidence="8" id="KW-0325">Glycoprotein</keyword>
<evidence type="ECO:0000256" key="3">
    <source>
        <dbReference type="ARBA" id="ARBA00022692"/>
    </source>
</evidence>
<dbReference type="Gene3D" id="3.40.190.10">
    <property type="entry name" value="Periplasmic binding protein-like II"/>
    <property type="match status" value="1"/>
</dbReference>
<keyword evidence="5" id="KW-0406">Ion transport</keyword>
<keyword evidence="7" id="KW-0675">Receptor</keyword>
<dbReference type="SUPFAM" id="SSF53850">
    <property type="entry name" value="Periplasmic binding protein-like II"/>
    <property type="match status" value="1"/>
</dbReference>
<evidence type="ECO:0000256" key="1">
    <source>
        <dbReference type="ARBA" id="ARBA00004141"/>
    </source>
</evidence>
<keyword evidence="2" id="KW-0813">Transport</keyword>
<name>A0AAN8ZV75_HALRR</name>
<protein>
    <recommendedName>
        <fullName evidence="11">Ionotropic glutamate receptor L-glutamate and glycine-binding domain-containing protein</fullName>
    </recommendedName>
</protein>
<evidence type="ECO:0000256" key="5">
    <source>
        <dbReference type="ARBA" id="ARBA00023065"/>
    </source>
</evidence>
<keyword evidence="4" id="KW-1133">Transmembrane helix</keyword>
<organism evidence="12 13">
    <name type="scientific">Halocaridina rubra</name>
    <name type="common">Hawaiian red shrimp</name>
    <dbReference type="NCBI Taxonomy" id="373956"/>
    <lineage>
        <taxon>Eukaryota</taxon>
        <taxon>Metazoa</taxon>
        <taxon>Ecdysozoa</taxon>
        <taxon>Arthropoda</taxon>
        <taxon>Crustacea</taxon>
        <taxon>Multicrustacea</taxon>
        <taxon>Malacostraca</taxon>
        <taxon>Eumalacostraca</taxon>
        <taxon>Eucarida</taxon>
        <taxon>Decapoda</taxon>
        <taxon>Pleocyemata</taxon>
        <taxon>Caridea</taxon>
        <taxon>Atyoidea</taxon>
        <taxon>Atyidae</taxon>
        <taxon>Halocaridina</taxon>
    </lineage>
</organism>
<keyword evidence="6" id="KW-0472">Membrane</keyword>
<reference evidence="12 13" key="1">
    <citation type="submission" date="2023-11" db="EMBL/GenBank/DDBJ databases">
        <title>Halocaridina rubra genome assembly.</title>
        <authorList>
            <person name="Smith C."/>
        </authorList>
    </citation>
    <scope>NUCLEOTIDE SEQUENCE [LARGE SCALE GENOMIC DNA]</scope>
    <source>
        <strain evidence="12">EP-1</strain>
        <tissue evidence="12">Whole</tissue>
    </source>
</reference>
<feature type="domain" description="Ionotropic glutamate receptor L-glutamate and glycine-binding" evidence="11">
    <location>
        <begin position="155"/>
        <end position="217"/>
    </location>
</feature>
<accession>A0AAN8ZV75</accession>
<dbReference type="InterPro" id="IPR019594">
    <property type="entry name" value="Glu/Gly-bd"/>
</dbReference>
<gene>
    <name evidence="12" type="ORF">SK128_012462</name>
</gene>
<keyword evidence="3" id="KW-0812">Transmembrane</keyword>
<comment type="subcellular location">
    <subcellularLocation>
        <location evidence="1">Membrane</location>
        <topology evidence="1">Multi-pass membrane protein</topology>
    </subcellularLocation>
</comment>
<comment type="caution">
    <text evidence="12">The sequence shown here is derived from an EMBL/GenBank/DDBJ whole genome shotgun (WGS) entry which is preliminary data.</text>
</comment>
<keyword evidence="9" id="KW-1071">Ligand-gated ion channel</keyword>
<evidence type="ECO:0000256" key="10">
    <source>
        <dbReference type="ARBA" id="ARBA00023303"/>
    </source>
</evidence>
<evidence type="ECO:0000256" key="8">
    <source>
        <dbReference type="ARBA" id="ARBA00023180"/>
    </source>
</evidence>
<dbReference type="EMBL" id="JAXCGZ010020911">
    <property type="protein sequence ID" value="KAK7063205.1"/>
    <property type="molecule type" value="Genomic_DNA"/>
</dbReference>
<evidence type="ECO:0000256" key="6">
    <source>
        <dbReference type="ARBA" id="ARBA00023136"/>
    </source>
</evidence>
<dbReference type="AlphaFoldDB" id="A0AAN8ZV75"/>
<evidence type="ECO:0000256" key="2">
    <source>
        <dbReference type="ARBA" id="ARBA00022448"/>
    </source>
</evidence>
<evidence type="ECO:0000259" key="11">
    <source>
        <dbReference type="SMART" id="SM00918"/>
    </source>
</evidence>
<proteinExistence type="predicted"/>
<evidence type="ECO:0000313" key="13">
    <source>
        <dbReference type="Proteomes" id="UP001381693"/>
    </source>
</evidence>
<evidence type="ECO:0000256" key="9">
    <source>
        <dbReference type="ARBA" id="ARBA00023286"/>
    </source>
</evidence>
<keyword evidence="10" id="KW-0407">Ion channel</keyword>
<evidence type="ECO:0000256" key="4">
    <source>
        <dbReference type="ARBA" id="ARBA00022989"/>
    </source>
</evidence>
<dbReference type="Proteomes" id="UP001381693">
    <property type="component" value="Unassembled WGS sequence"/>
</dbReference>
<evidence type="ECO:0000313" key="12">
    <source>
        <dbReference type="EMBL" id="KAK7063205.1"/>
    </source>
</evidence>
<keyword evidence="13" id="KW-1185">Reference proteome</keyword>
<dbReference type="GO" id="GO:0015276">
    <property type="term" value="F:ligand-gated monoatomic ion channel activity"/>
    <property type="evidence" value="ECO:0007669"/>
    <property type="project" value="InterPro"/>
</dbReference>